<feature type="region of interest" description="Disordered" evidence="1">
    <location>
        <begin position="1"/>
        <end position="39"/>
    </location>
</feature>
<dbReference type="EMBL" id="CP030840">
    <property type="protein sequence ID" value="AXC15727.1"/>
    <property type="molecule type" value="Genomic_DNA"/>
</dbReference>
<organism evidence="2 3">
    <name type="scientific">Acidisarcina polymorpha</name>
    <dbReference type="NCBI Taxonomy" id="2211140"/>
    <lineage>
        <taxon>Bacteria</taxon>
        <taxon>Pseudomonadati</taxon>
        <taxon>Acidobacteriota</taxon>
        <taxon>Terriglobia</taxon>
        <taxon>Terriglobales</taxon>
        <taxon>Acidobacteriaceae</taxon>
        <taxon>Acidisarcina</taxon>
    </lineage>
</organism>
<reference evidence="2 3" key="1">
    <citation type="journal article" date="2018" name="Front. Microbiol.">
        <title>Hydrolytic Capabilities as a Key to Environmental Success: Chitinolytic and Cellulolytic Acidobacteria From Acidic Sub-arctic Soils and Boreal Peatlands.</title>
        <authorList>
            <person name="Belova S.E."/>
            <person name="Ravin N.V."/>
            <person name="Pankratov T.A."/>
            <person name="Rakitin A.L."/>
            <person name="Ivanova A.A."/>
            <person name="Beletsky A.V."/>
            <person name="Mardanov A.V."/>
            <person name="Sinninghe Damste J.S."/>
            <person name="Dedysh S.N."/>
        </authorList>
    </citation>
    <scope>NUCLEOTIDE SEQUENCE [LARGE SCALE GENOMIC DNA]</scope>
    <source>
        <strain evidence="2 3">SBC82</strain>
    </source>
</reference>
<keyword evidence="3" id="KW-1185">Reference proteome</keyword>
<proteinExistence type="predicted"/>
<evidence type="ECO:0000256" key="1">
    <source>
        <dbReference type="SAM" id="MobiDB-lite"/>
    </source>
</evidence>
<gene>
    <name evidence="2" type="ORF">ACPOL_6503</name>
</gene>
<protein>
    <submittedName>
        <fullName evidence="2">Uncharacterized protein</fullName>
    </submittedName>
</protein>
<evidence type="ECO:0000313" key="3">
    <source>
        <dbReference type="Proteomes" id="UP000253606"/>
    </source>
</evidence>
<dbReference type="Proteomes" id="UP000253606">
    <property type="component" value="Chromosome"/>
</dbReference>
<dbReference type="KEGG" id="abas:ACPOL_6503"/>
<evidence type="ECO:0000313" key="2">
    <source>
        <dbReference type="EMBL" id="AXC15727.1"/>
    </source>
</evidence>
<dbReference type="AlphaFoldDB" id="A0A2Z5GA46"/>
<name>A0A2Z5GA46_9BACT</name>
<feature type="compositionally biased region" description="Basic and acidic residues" evidence="1">
    <location>
        <begin position="11"/>
        <end position="39"/>
    </location>
</feature>
<accession>A0A2Z5GA46</accession>
<sequence length="39" mass="4631">MYVWRPQPGLSRKELRPELSQGKEARRLDRDNEIHIAKG</sequence>